<gene>
    <name evidence="1" type="ORF">SCRG_04245</name>
</gene>
<name>B3RHH5_YEAS1</name>
<dbReference type="AlphaFoldDB" id="B3RHH5"/>
<evidence type="ECO:0000313" key="2">
    <source>
        <dbReference type="Proteomes" id="UP000008335"/>
    </source>
</evidence>
<dbReference type="Proteomes" id="UP000008335">
    <property type="component" value="Unassembled WGS sequence"/>
</dbReference>
<reference evidence="1" key="2">
    <citation type="submission" date="2008-05" db="EMBL/GenBank/DDBJ databases">
        <title>Annotation of the Saccharomyces cerevisiae RM11-1a Genome.</title>
        <authorList>
            <consortium name="The Broad Institute Genome Sequencing Platform"/>
            <person name="Birren B."/>
            <person name="Lander E."/>
            <person name="Galagan J."/>
            <person name="Nusbaum C."/>
            <person name="Devon K."/>
            <person name="Cuomo C."/>
            <person name="Jaffe D."/>
            <person name="Butler J."/>
            <person name="Alvarez P."/>
            <person name="Gnerre S."/>
            <person name="Grabherr M."/>
            <person name="Kleber M."/>
            <person name="Mauceli E."/>
            <person name="Brockman W."/>
            <person name="MacCallum I.A."/>
            <person name="Rounsley S."/>
            <person name="Young S."/>
            <person name="LaButti K."/>
            <person name="Pushparaj V."/>
            <person name="DeCaprio D."/>
            <person name="Crawford M."/>
            <person name="Koehrsen M."/>
            <person name="Engels R."/>
            <person name="Montgomery P."/>
            <person name="Pearson M."/>
            <person name="Howarth C."/>
            <person name="Larson L."/>
            <person name="Luoma S."/>
            <person name="White J."/>
            <person name="O'Leary S."/>
            <person name="Kodira C."/>
            <person name="Zeng Q."/>
            <person name="Yandava C."/>
            <person name="Alvarado L."/>
            <person name="Pratt S."/>
            <person name="Kruglyak L."/>
        </authorList>
    </citation>
    <scope>NUCLEOTIDE SEQUENCE</scope>
    <source>
        <strain evidence="1">RM11-1a</strain>
    </source>
</reference>
<evidence type="ECO:0000313" key="1">
    <source>
        <dbReference type="EMBL" id="EDV08619.1"/>
    </source>
</evidence>
<dbReference type="EMBL" id="DS981519">
    <property type="protein sequence ID" value="EDV08619.1"/>
    <property type="molecule type" value="Genomic_DNA"/>
</dbReference>
<dbReference type="HOGENOM" id="CLU_2759744_0_0_1"/>
<protein>
    <submittedName>
        <fullName evidence="1">Uncharacterized protein</fullName>
    </submittedName>
</protein>
<keyword evidence="2" id="KW-1185">Reference proteome</keyword>
<reference evidence="1" key="1">
    <citation type="submission" date="2005-03" db="EMBL/GenBank/DDBJ databases">
        <authorList>
            <person name="Giovannoni S.J."/>
            <person name="Cho J.-C."/>
            <person name="Ferriera S."/>
            <person name="Johnson J."/>
            <person name="Kravitz S."/>
            <person name="Halpern A."/>
            <person name="Remington K."/>
            <person name="Beeson K."/>
            <person name="Tran B."/>
            <person name="Rogers Y.-H."/>
            <person name="Friedman R."/>
            <person name="Venter J.C."/>
        </authorList>
    </citation>
    <scope>NUCLEOTIDE SEQUENCE</scope>
    <source>
        <strain evidence="1">RM11-1a</strain>
    </source>
</reference>
<sequence>MGSSRVIRHQASNYAQSAYQCHIKEPLLSLFGNEKQHSSGTTAAAAITFPQKLIIDQLTRKRKTKKNYVN</sequence>
<organism evidence="1 2">
    <name type="scientific">Saccharomyces cerevisiae (strain RM11-1a)</name>
    <name type="common">Baker's yeast</name>
    <dbReference type="NCBI Taxonomy" id="285006"/>
    <lineage>
        <taxon>Eukaryota</taxon>
        <taxon>Fungi</taxon>
        <taxon>Dikarya</taxon>
        <taxon>Ascomycota</taxon>
        <taxon>Saccharomycotina</taxon>
        <taxon>Saccharomycetes</taxon>
        <taxon>Saccharomycetales</taxon>
        <taxon>Saccharomycetaceae</taxon>
        <taxon>Saccharomyces</taxon>
    </lineage>
</organism>
<accession>B3RHH5</accession>
<proteinExistence type="predicted"/>